<protein>
    <submittedName>
        <fullName evidence="1">Uncharacterized protein</fullName>
    </submittedName>
</protein>
<dbReference type="EMBL" id="CM045770">
    <property type="protein sequence ID" value="KAI7992159.1"/>
    <property type="molecule type" value="Genomic_DNA"/>
</dbReference>
<gene>
    <name evidence="1" type="ORF">LOK49_LG12G01098</name>
</gene>
<keyword evidence="2" id="KW-1185">Reference proteome</keyword>
<evidence type="ECO:0000313" key="1">
    <source>
        <dbReference type="EMBL" id="KAI7992159.1"/>
    </source>
</evidence>
<evidence type="ECO:0000313" key="2">
    <source>
        <dbReference type="Proteomes" id="UP001060215"/>
    </source>
</evidence>
<organism evidence="1 2">
    <name type="scientific">Camellia lanceoleosa</name>
    <dbReference type="NCBI Taxonomy" id="1840588"/>
    <lineage>
        <taxon>Eukaryota</taxon>
        <taxon>Viridiplantae</taxon>
        <taxon>Streptophyta</taxon>
        <taxon>Embryophyta</taxon>
        <taxon>Tracheophyta</taxon>
        <taxon>Spermatophyta</taxon>
        <taxon>Magnoliopsida</taxon>
        <taxon>eudicotyledons</taxon>
        <taxon>Gunneridae</taxon>
        <taxon>Pentapetalae</taxon>
        <taxon>asterids</taxon>
        <taxon>Ericales</taxon>
        <taxon>Theaceae</taxon>
        <taxon>Camellia</taxon>
    </lineage>
</organism>
<sequence>MLTLRDSDIRLTFGFQCGGQPLVMNLGPRVPSDFMQRRYGSVSRISSKLVKTLFFDAVRSTSTRDVEDAVKLITLYVCVKLFFSTLEESYFLCEHTSLVVVDRPEVFPRFLKWNVGNLLTRMRNVTLDDVDNFEGDNDFVDRVNMFDDVHMDEKTVDERKSNMNVVTEGVPSGIQVKAQFTDEPPIGRKKMVAETGEGGVRFLTNSDGPSVPDTIQNAQRNFFALESENKSKDFVIAKLKEQVSKLTIELEQQASNMLVGFNGWLKVKEDEIARMTSVISGQRSTITRLEEKLTLSDVNPSGEGACRANTEGETDLFAFGYVENAEEIIHDVT</sequence>
<accession>A0ACC0FUE0</accession>
<dbReference type="Proteomes" id="UP001060215">
    <property type="component" value="Chromosome 13"/>
</dbReference>
<name>A0ACC0FUE0_9ERIC</name>
<proteinExistence type="predicted"/>
<comment type="caution">
    <text evidence="1">The sequence shown here is derived from an EMBL/GenBank/DDBJ whole genome shotgun (WGS) entry which is preliminary data.</text>
</comment>
<reference evidence="1 2" key="1">
    <citation type="journal article" date="2022" name="Plant J.">
        <title>Chromosome-level genome of Camellia lanceoleosa provides a valuable resource for understanding genome evolution and self-incompatibility.</title>
        <authorList>
            <person name="Gong W."/>
            <person name="Xiao S."/>
            <person name="Wang L."/>
            <person name="Liao Z."/>
            <person name="Chang Y."/>
            <person name="Mo W."/>
            <person name="Hu G."/>
            <person name="Li W."/>
            <person name="Zhao G."/>
            <person name="Zhu H."/>
            <person name="Hu X."/>
            <person name="Ji K."/>
            <person name="Xiang X."/>
            <person name="Song Q."/>
            <person name="Yuan D."/>
            <person name="Jin S."/>
            <person name="Zhang L."/>
        </authorList>
    </citation>
    <scope>NUCLEOTIDE SEQUENCE [LARGE SCALE GENOMIC DNA]</scope>
    <source>
        <strain evidence="1">SQ_2022a</strain>
    </source>
</reference>